<accession>A0A0E9QQ71</accession>
<evidence type="ECO:0000313" key="1">
    <source>
        <dbReference type="EMBL" id="JAH18954.1"/>
    </source>
</evidence>
<sequence>MTIFDVHIKLVQKENWWIYETCLQNSLILICTQ</sequence>
<proteinExistence type="predicted"/>
<dbReference type="EMBL" id="GBXM01089623">
    <property type="protein sequence ID" value="JAH18954.1"/>
    <property type="molecule type" value="Transcribed_RNA"/>
</dbReference>
<reference evidence="1" key="2">
    <citation type="journal article" date="2015" name="Fish Shellfish Immunol.">
        <title>Early steps in the European eel (Anguilla anguilla)-Vibrio vulnificus interaction in the gills: Role of the RtxA13 toxin.</title>
        <authorList>
            <person name="Callol A."/>
            <person name="Pajuelo D."/>
            <person name="Ebbesson L."/>
            <person name="Teles M."/>
            <person name="MacKenzie S."/>
            <person name="Amaro C."/>
        </authorList>
    </citation>
    <scope>NUCLEOTIDE SEQUENCE</scope>
</reference>
<dbReference type="AlphaFoldDB" id="A0A0E9QQ71"/>
<reference evidence="1" key="1">
    <citation type="submission" date="2014-11" db="EMBL/GenBank/DDBJ databases">
        <authorList>
            <person name="Amaro Gonzalez C."/>
        </authorList>
    </citation>
    <scope>NUCLEOTIDE SEQUENCE</scope>
</reference>
<protein>
    <submittedName>
        <fullName evidence="1">Uncharacterized protein</fullName>
    </submittedName>
</protein>
<organism evidence="1">
    <name type="scientific">Anguilla anguilla</name>
    <name type="common">European freshwater eel</name>
    <name type="synonym">Muraena anguilla</name>
    <dbReference type="NCBI Taxonomy" id="7936"/>
    <lineage>
        <taxon>Eukaryota</taxon>
        <taxon>Metazoa</taxon>
        <taxon>Chordata</taxon>
        <taxon>Craniata</taxon>
        <taxon>Vertebrata</taxon>
        <taxon>Euteleostomi</taxon>
        <taxon>Actinopterygii</taxon>
        <taxon>Neopterygii</taxon>
        <taxon>Teleostei</taxon>
        <taxon>Anguilliformes</taxon>
        <taxon>Anguillidae</taxon>
        <taxon>Anguilla</taxon>
    </lineage>
</organism>
<name>A0A0E9QQ71_ANGAN</name>